<dbReference type="GO" id="GO:0005524">
    <property type="term" value="F:ATP binding"/>
    <property type="evidence" value="ECO:0007669"/>
    <property type="project" value="UniProtKB-KW"/>
</dbReference>
<keyword evidence="2" id="KW-0547">Nucleotide-binding</keyword>
<dbReference type="InterPro" id="IPR011009">
    <property type="entry name" value="Kinase-like_dom_sf"/>
</dbReference>
<dbReference type="PROSITE" id="PS50011">
    <property type="entry name" value="PROTEIN_KINASE_DOM"/>
    <property type="match status" value="1"/>
</dbReference>
<evidence type="ECO:0000256" key="3">
    <source>
        <dbReference type="ARBA" id="ARBA00022777"/>
    </source>
</evidence>
<dbReference type="Pfam" id="PF00069">
    <property type="entry name" value="Pkinase"/>
    <property type="match status" value="1"/>
</dbReference>
<keyword evidence="3 7" id="KW-0418">Kinase</keyword>
<evidence type="ECO:0000313" key="8">
    <source>
        <dbReference type="Proteomes" id="UP000070501"/>
    </source>
</evidence>
<organism evidence="7 8">
    <name type="scientific">Microdochium bolleyi</name>
    <dbReference type="NCBI Taxonomy" id="196109"/>
    <lineage>
        <taxon>Eukaryota</taxon>
        <taxon>Fungi</taxon>
        <taxon>Dikarya</taxon>
        <taxon>Ascomycota</taxon>
        <taxon>Pezizomycotina</taxon>
        <taxon>Sordariomycetes</taxon>
        <taxon>Xylariomycetidae</taxon>
        <taxon>Xylariales</taxon>
        <taxon>Microdochiaceae</taxon>
        <taxon>Microdochium</taxon>
    </lineage>
</organism>
<dbReference type="InterPro" id="IPR000719">
    <property type="entry name" value="Prot_kinase_dom"/>
</dbReference>
<dbReference type="InterPro" id="IPR002048">
    <property type="entry name" value="EF_hand_dom"/>
</dbReference>
<dbReference type="PANTHER" id="PTHR43289:SF6">
    <property type="entry name" value="SERINE_THREONINE-PROTEIN KINASE NEKL-3"/>
    <property type="match status" value="1"/>
</dbReference>
<feature type="domain" description="EF-hand" evidence="6">
    <location>
        <begin position="523"/>
        <end position="550"/>
    </location>
</feature>
<dbReference type="AlphaFoldDB" id="A0A136IK12"/>
<name>A0A136IK12_9PEZI</name>
<evidence type="ECO:0000256" key="1">
    <source>
        <dbReference type="ARBA" id="ARBA00022679"/>
    </source>
</evidence>
<evidence type="ECO:0000256" key="2">
    <source>
        <dbReference type="ARBA" id="ARBA00022741"/>
    </source>
</evidence>
<dbReference type="InParanoid" id="A0A136IK12"/>
<reference evidence="8" key="1">
    <citation type="submission" date="2016-02" db="EMBL/GenBank/DDBJ databases">
        <title>Draft genome sequence of Microdochium bolleyi, a fungal endophyte of beachgrass.</title>
        <authorList>
            <consortium name="DOE Joint Genome Institute"/>
            <person name="David A.S."/>
            <person name="May G."/>
            <person name="Haridas S."/>
            <person name="Lim J."/>
            <person name="Wang M."/>
            <person name="Labutti K."/>
            <person name="Lipzen A."/>
            <person name="Barry K."/>
            <person name="Grigoriev I.V."/>
        </authorList>
    </citation>
    <scope>NUCLEOTIDE SEQUENCE [LARGE SCALE GENOMIC DNA]</scope>
    <source>
        <strain evidence="8">J235TASD1</strain>
    </source>
</reference>
<dbReference type="GO" id="GO:0005509">
    <property type="term" value="F:calcium ion binding"/>
    <property type="evidence" value="ECO:0007669"/>
    <property type="project" value="InterPro"/>
</dbReference>
<dbReference type="InterPro" id="IPR008271">
    <property type="entry name" value="Ser/Thr_kinase_AS"/>
</dbReference>
<dbReference type="CDD" id="cd00180">
    <property type="entry name" value="PKc"/>
    <property type="match status" value="1"/>
</dbReference>
<accession>A0A136IK12</accession>
<evidence type="ECO:0000313" key="7">
    <source>
        <dbReference type="EMBL" id="KXJ85300.1"/>
    </source>
</evidence>
<dbReference type="SUPFAM" id="SSF56112">
    <property type="entry name" value="Protein kinase-like (PK-like)"/>
    <property type="match status" value="1"/>
</dbReference>
<dbReference type="Proteomes" id="UP000070501">
    <property type="component" value="Unassembled WGS sequence"/>
</dbReference>
<evidence type="ECO:0000259" key="6">
    <source>
        <dbReference type="PROSITE" id="PS50222"/>
    </source>
</evidence>
<feature type="domain" description="Protein kinase" evidence="5">
    <location>
        <begin position="278"/>
        <end position="548"/>
    </location>
</feature>
<dbReference type="Gene3D" id="1.10.510.10">
    <property type="entry name" value="Transferase(Phosphotransferase) domain 1"/>
    <property type="match status" value="1"/>
</dbReference>
<evidence type="ECO:0000259" key="5">
    <source>
        <dbReference type="PROSITE" id="PS50011"/>
    </source>
</evidence>
<dbReference type="PROSITE" id="PS50222">
    <property type="entry name" value="EF_HAND_2"/>
    <property type="match status" value="1"/>
</dbReference>
<dbReference type="EMBL" id="KQ964286">
    <property type="protein sequence ID" value="KXJ85300.1"/>
    <property type="molecule type" value="Genomic_DNA"/>
</dbReference>
<keyword evidence="4" id="KW-0067">ATP-binding</keyword>
<dbReference type="GO" id="GO:0004674">
    <property type="term" value="F:protein serine/threonine kinase activity"/>
    <property type="evidence" value="ECO:0007669"/>
    <property type="project" value="TreeGrafter"/>
</dbReference>
<dbReference type="PROSITE" id="PS00108">
    <property type="entry name" value="PROTEIN_KINASE_ST"/>
    <property type="match status" value="1"/>
</dbReference>
<protein>
    <submittedName>
        <fullName evidence="7">Kinase-like domain-containing protein</fullName>
    </submittedName>
</protein>
<dbReference type="PANTHER" id="PTHR43289">
    <property type="entry name" value="MITOGEN-ACTIVATED PROTEIN KINASE KINASE KINASE 20-RELATED"/>
    <property type="match status" value="1"/>
</dbReference>
<gene>
    <name evidence="7" type="ORF">Micbo1qcDRAFT_237532</name>
</gene>
<dbReference type="OrthoDB" id="1668230at2759"/>
<dbReference type="SMART" id="SM00220">
    <property type="entry name" value="S_TKc"/>
    <property type="match status" value="1"/>
</dbReference>
<keyword evidence="1" id="KW-0808">Transferase</keyword>
<proteinExistence type="predicted"/>
<dbReference type="STRING" id="196109.A0A136IK12"/>
<keyword evidence="8" id="KW-1185">Reference proteome</keyword>
<evidence type="ECO:0000256" key="4">
    <source>
        <dbReference type="ARBA" id="ARBA00022840"/>
    </source>
</evidence>
<sequence>MSQLAQDESHAEFHSGSTIPFSSSSLVRRGIEVNDGDKAMASTSTLQDVPITSLYLDHQVEHCRLLVQPAAGVDLQPTSGLKPGIQTPSAQRILLRTRPRQGSGRVKCLAVRQGPKDIGLELSAPFRLDFFFDSQSDHIELRNRSTNVRLELQPLDNQHDDQKQLEPLAHERLSPGCWAVRVLGKGIVFQLMIAPRKHQVELVQQAPPRSPPRGRIELLSASGTKRTFSARIQQQSAVPSVGPAPPVWDVLKPINSLIDAESAQTVRVASTDGSDYTIFRMSNAGPSGTADVFRARMSQYHEQVIVVKLFKPTPSAETRAQNWAREVGIHGRLEFDHIVKLHGADARIDAIFLASINAQDLGRSCWYHPYQGIFCGTEADASCILLDMSRALAYLREERVLHNDIKPRNILYSAATGATLIDFGLGSNEGEKASSGGTPWYIPPEYFYQRERDAPADVWALGVVMLYVLKCMPLPELGKDVPVWQIRQIGMAGSGAHASMTRWLGCVSRARAGLAKQGVSGIVWRMLDTDVDRRISPDELVKQMQRILLSD</sequence>